<dbReference type="AlphaFoldDB" id="B3LEP6"/>
<proteinExistence type="predicted"/>
<sequence>MGGFFEMIRKGSIDSIGGAQKKMEEQYASQDQSDVEGFKRKKKHTIPFQCMVSIPTGFQIQKPNTPKLVYDVSHLSMVKEMCKRVIDVEDCGQVEIDLHVLKIKGVLPFIVNVSIEPLSMEHVYTTSGRDTSLFLSCQETVYVDHILKYSVDHVPYYVIDGHHILVRDVVIKLLEENPQTAQISGVFYFDYA</sequence>
<accession>B3LEP6</accession>
<organism evidence="1">
    <name type="scientific">Bacillus thuringiensis</name>
    <dbReference type="NCBI Taxonomy" id="1428"/>
    <lineage>
        <taxon>Bacteria</taxon>
        <taxon>Bacillati</taxon>
        <taxon>Bacillota</taxon>
        <taxon>Bacilli</taxon>
        <taxon>Bacillales</taxon>
        <taxon>Bacillaceae</taxon>
        <taxon>Bacillus</taxon>
        <taxon>Bacillus cereus group</taxon>
    </lineage>
</organism>
<evidence type="ECO:0000313" key="1">
    <source>
        <dbReference type="EMBL" id="AAQ73471.1"/>
    </source>
</evidence>
<protein>
    <submittedName>
        <fullName evidence="1">Uncharacterized protein</fullName>
    </submittedName>
</protein>
<dbReference type="EMBL" id="AY329081">
    <property type="protein sequence ID" value="AAQ73471.1"/>
    <property type="molecule type" value="Genomic_DNA"/>
</dbReference>
<reference evidence="1" key="2">
    <citation type="journal article" date="2009" name="Curr. Microbiol.">
        <title>Characterization of two novel cry8 genes from Bacillus thuringiensis strain BT185.</title>
        <authorList>
            <person name="Shu C."/>
            <person name="Yu H."/>
            <person name="Wang R."/>
            <person name="Fen S."/>
            <person name="Su X."/>
            <person name="Huang D."/>
            <person name="Zhang J."/>
            <person name="Song F."/>
        </authorList>
    </citation>
    <scope>NUCLEOTIDE SEQUENCE</scope>
    <source>
        <strain evidence="1">Bt185</strain>
    </source>
</reference>
<name>B3LEP6_BACTU</name>
<reference evidence="1" key="1">
    <citation type="submission" date="2003-06" db="EMBL/GenBank/DDBJ databases">
        <title>A novel Cry protein toxic to coleopteran pests.</title>
        <authorList>
            <person name="Song F.P."/>
            <person name="Shu C.L."/>
            <person name="Zhang J."/>
            <person name="Liu R.M."/>
            <person name="Li G.X."/>
            <person name="Huang D.F."/>
        </authorList>
    </citation>
    <scope>NUCLEOTIDE SEQUENCE</scope>
    <source>
        <strain evidence="1">Bt185</strain>
    </source>
</reference>